<dbReference type="InterPro" id="IPR009048">
    <property type="entry name" value="A-macroglobulin_rcpt-bd"/>
</dbReference>
<name>A0A151PFY4_ALLMI</name>
<sequence length="361" mass="40511">MCMYGLSSSLQRAQCFLEKHLGSLTQAYSVAISSYALTLVNSSKANDVLDLFASRNWTHWPTNEQDSDSLTTVEATAYALLQKVKLGQLEEAHGIARWLVQARAYGGGYESTQTTVVGMQALAGYQLALPPQPAMELRVQVSAPKQHVTEHWAIDASNAYLSRTSTKKFLAQNTLEISANGMGIGTVTMLTVYYTLPTEREGTCQAFHLDVAVQDTPKDKKKRNFIDTFWLRIRARAQGGRNATMTIVDISMLTGFYPDLDDLKKLTNVVEQYIFLYETKSTLSNSSVILYFSEMSSEEEVEIWFRIHQHVEVGLLQPAAVTACEYYEPSRRCSRFYNLPAQSGQLKKICQKEVCKCAEEN</sequence>
<dbReference type="Gene3D" id="1.50.10.20">
    <property type="match status" value="1"/>
</dbReference>
<dbReference type="Pfam" id="PF07678">
    <property type="entry name" value="TED_complement"/>
    <property type="match status" value="1"/>
</dbReference>
<feature type="domain" description="Alpha-macroglobulin receptor-binding" evidence="1">
    <location>
        <begin position="243"/>
        <end position="337"/>
    </location>
</feature>
<dbReference type="PANTHER" id="PTHR11412:SF111">
    <property type="entry name" value="VENOM FACTOR"/>
    <property type="match status" value="1"/>
</dbReference>
<dbReference type="InterPro" id="IPR036595">
    <property type="entry name" value="A-macroglobulin_rcpt-bd_sf"/>
</dbReference>
<dbReference type="InterPro" id="IPR008930">
    <property type="entry name" value="Terpenoid_cyclase/PrenylTrfase"/>
</dbReference>
<evidence type="ECO:0000313" key="2">
    <source>
        <dbReference type="EMBL" id="KYO47919.1"/>
    </source>
</evidence>
<dbReference type="Proteomes" id="UP000050525">
    <property type="component" value="Unassembled WGS sequence"/>
</dbReference>
<dbReference type="STRING" id="8496.A0A151PFY4"/>
<dbReference type="Gene3D" id="2.60.40.690">
    <property type="entry name" value="Alpha-macroglobulin, receptor-binding domain"/>
    <property type="match status" value="1"/>
</dbReference>
<dbReference type="Gene3D" id="2.60.120.1540">
    <property type="match status" value="1"/>
</dbReference>
<dbReference type="AlphaFoldDB" id="A0A151PFY4"/>
<dbReference type="PANTHER" id="PTHR11412">
    <property type="entry name" value="MACROGLOBULIN / COMPLEMENT"/>
    <property type="match status" value="1"/>
</dbReference>
<dbReference type="SUPFAM" id="SSF49410">
    <property type="entry name" value="Alpha-macroglobulin receptor domain"/>
    <property type="match status" value="1"/>
</dbReference>
<dbReference type="GO" id="GO:0005615">
    <property type="term" value="C:extracellular space"/>
    <property type="evidence" value="ECO:0007669"/>
    <property type="project" value="InterPro"/>
</dbReference>
<proteinExistence type="predicted"/>
<accession>A0A151PFY4</accession>
<dbReference type="InterPro" id="IPR050473">
    <property type="entry name" value="A2M/Complement_sys"/>
</dbReference>
<organism evidence="2 3">
    <name type="scientific">Alligator mississippiensis</name>
    <name type="common">American alligator</name>
    <dbReference type="NCBI Taxonomy" id="8496"/>
    <lineage>
        <taxon>Eukaryota</taxon>
        <taxon>Metazoa</taxon>
        <taxon>Chordata</taxon>
        <taxon>Craniata</taxon>
        <taxon>Vertebrata</taxon>
        <taxon>Euteleostomi</taxon>
        <taxon>Archelosauria</taxon>
        <taxon>Archosauria</taxon>
        <taxon>Crocodylia</taxon>
        <taxon>Alligatoridae</taxon>
        <taxon>Alligatorinae</taxon>
        <taxon>Alligator</taxon>
    </lineage>
</organism>
<comment type="caution">
    <text evidence="2">The sequence shown here is derived from an EMBL/GenBank/DDBJ whole genome shotgun (WGS) entry which is preliminary data.</text>
</comment>
<evidence type="ECO:0000259" key="1">
    <source>
        <dbReference type="SMART" id="SM01361"/>
    </source>
</evidence>
<dbReference type="Pfam" id="PF07677">
    <property type="entry name" value="A2M_recep"/>
    <property type="match status" value="1"/>
</dbReference>
<dbReference type="EMBL" id="AKHW03000333">
    <property type="protein sequence ID" value="KYO47919.1"/>
    <property type="molecule type" value="Genomic_DNA"/>
</dbReference>
<reference evidence="2 3" key="1">
    <citation type="journal article" date="2012" name="Genome Biol.">
        <title>Sequencing three crocodilian genomes to illuminate the evolution of archosaurs and amniotes.</title>
        <authorList>
            <person name="St John J.A."/>
            <person name="Braun E.L."/>
            <person name="Isberg S.R."/>
            <person name="Miles L.G."/>
            <person name="Chong A.Y."/>
            <person name="Gongora J."/>
            <person name="Dalzell P."/>
            <person name="Moran C."/>
            <person name="Bed'hom B."/>
            <person name="Abzhanov A."/>
            <person name="Burgess S.C."/>
            <person name="Cooksey A.M."/>
            <person name="Castoe T.A."/>
            <person name="Crawford N.G."/>
            <person name="Densmore L.D."/>
            <person name="Drew J.C."/>
            <person name="Edwards S.V."/>
            <person name="Faircloth B.C."/>
            <person name="Fujita M.K."/>
            <person name="Greenwold M.J."/>
            <person name="Hoffmann F.G."/>
            <person name="Howard J.M."/>
            <person name="Iguchi T."/>
            <person name="Janes D.E."/>
            <person name="Khan S.Y."/>
            <person name="Kohno S."/>
            <person name="de Koning A.J."/>
            <person name="Lance S.L."/>
            <person name="McCarthy F.M."/>
            <person name="McCormack J.E."/>
            <person name="Merchant M.E."/>
            <person name="Peterson D.G."/>
            <person name="Pollock D.D."/>
            <person name="Pourmand N."/>
            <person name="Raney B.J."/>
            <person name="Roessler K.A."/>
            <person name="Sanford J.R."/>
            <person name="Sawyer R.H."/>
            <person name="Schmidt C.J."/>
            <person name="Triplett E.W."/>
            <person name="Tuberville T.D."/>
            <person name="Venegas-Anaya M."/>
            <person name="Howard J.T."/>
            <person name="Jarvis E.D."/>
            <person name="Guillette L.J.Jr."/>
            <person name="Glenn T.C."/>
            <person name="Green R.E."/>
            <person name="Ray D.A."/>
        </authorList>
    </citation>
    <scope>NUCLEOTIDE SEQUENCE [LARGE SCALE GENOMIC DNA]</scope>
    <source>
        <strain evidence="2">KSC_2009_1</strain>
    </source>
</reference>
<evidence type="ECO:0000313" key="3">
    <source>
        <dbReference type="Proteomes" id="UP000050525"/>
    </source>
</evidence>
<keyword evidence="3" id="KW-1185">Reference proteome</keyword>
<protein>
    <submittedName>
        <fullName evidence="2">A.superbus venom factor 2-like</fullName>
    </submittedName>
</protein>
<gene>
    <name evidence="2" type="ORF">Y1Q_0020748</name>
</gene>
<dbReference type="SMART" id="SM01361">
    <property type="entry name" value="A2M_recep"/>
    <property type="match status" value="1"/>
</dbReference>
<dbReference type="SUPFAM" id="SSF48239">
    <property type="entry name" value="Terpenoid cyclases/Protein prenyltransferases"/>
    <property type="match status" value="1"/>
</dbReference>
<dbReference type="InterPro" id="IPR011626">
    <property type="entry name" value="Alpha-macroglobulin_TED"/>
</dbReference>